<keyword evidence="8" id="KW-0472">Membrane</keyword>
<keyword evidence="8" id="KW-1003">Cell membrane</keyword>
<protein>
    <recommendedName>
        <fullName evidence="8">NADH-quinone oxidoreductase subunit I</fullName>
        <ecNumber evidence="8">7.1.1.-</ecNumber>
    </recommendedName>
    <alternativeName>
        <fullName evidence="8">NADH dehydrogenase I subunit I</fullName>
    </alternativeName>
    <alternativeName>
        <fullName evidence="8">NDH-1 subunit I</fullName>
    </alternativeName>
</protein>
<comment type="cofactor">
    <cofactor evidence="8">
        <name>[4Fe-4S] cluster</name>
        <dbReference type="ChEBI" id="CHEBI:49883"/>
    </cofactor>
    <text evidence="8">Binds 2 [4Fe-4S] clusters per subunit.</text>
</comment>
<feature type="binding site" evidence="8">
    <location>
        <position position="107"/>
    </location>
    <ligand>
        <name>[4Fe-4S] cluster</name>
        <dbReference type="ChEBI" id="CHEBI:49883"/>
        <label>2</label>
    </ligand>
</feature>
<dbReference type="SUPFAM" id="SSF54862">
    <property type="entry name" value="4Fe-4S ferredoxins"/>
    <property type="match status" value="1"/>
</dbReference>
<evidence type="ECO:0000256" key="8">
    <source>
        <dbReference type="HAMAP-Rule" id="MF_01351"/>
    </source>
</evidence>
<feature type="binding site" evidence="8">
    <location>
        <position position="59"/>
    </location>
    <ligand>
        <name>[4Fe-4S] cluster</name>
        <dbReference type="ChEBI" id="CHEBI:49883"/>
        <label>1</label>
    </ligand>
</feature>
<evidence type="ECO:0000256" key="3">
    <source>
        <dbReference type="ARBA" id="ARBA00022723"/>
    </source>
</evidence>
<keyword evidence="3 8" id="KW-0479">Metal-binding</keyword>
<dbReference type="NCBIfam" id="TIGR01971">
    <property type="entry name" value="NuoI"/>
    <property type="match status" value="1"/>
</dbReference>
<organism evidence="10 11">
    <name type="scientific">Nitrospina watsonii</name>
    <dbReference type="NCBI Taxonomy" id="1323948"/>
    <lineage>
        <taxon>Bacteria</taxon>
        <taxon>Pseudomonadati</taxon>
        <taxon>Nitrospinota/Tectimicrobiota group</taxon>
        <taxon>Nitrospinota</taxon>
        <taxon>Nitrospinia</taxon>
        <taxon>Nitrospinales</taxon>
        <taxon>Nitrospinaceae</taxon>
        <taxon>Nitrospina</taxon>
    </lineage>
</organism>
<dbReference type="PANTHER" id="PTHR10849:SF20">
    <property type="entry name" value="NADH DEHYDROGENASE [UBIQUINONE] IRON-SULFUR PROTEIN 8, MITOCHONDRIAL"/>
    <property type="match status" value="1"/>
</dbReference>
<feature type="binding site" evidence="8">
    <location>
        <position position="110"/>
    </location>
    <ligand>
        <name>[4Fe-4S] cluster</name>
        <dbReference type="ChEBI" id="CHEBI:49883"/>
        <label>2</label>
    </ligand>
</feature>
<evidence type="ECO:0000256" key="2">
    <source>
        <dbReference type="ARBA" id="ARBA00022485"/>
    </source>
</evidence>
<comment type="subcellular location">
    <subcellularLocation>
        <location evidence="8">Cell membrane</location>
        <topology evidence="8">Peripheral membrane protein</topology>
    </subcellularLocation>
</comment>
<evidence type="ECO:0000259" key="9">
    <source>
        <dbReference type="PROSITE" id="PS51379"/>
    </source>
</evidence>
<comment type="function">
    <text evidence="8">NDH-1 shuttles electrons from NADH, via FMN and iron-sulfur (Fe-S) centers, to quinones in the respiratory chain. The immediate electron acceptor for the enzyme in this species is believed to be ubiquinone. Couples the redox reaction to proton translocation (for every two electrons transferred, four hydrogen ions are translocated across the cytoplasmic membrane), and thus conserves the redox energy in a proton gradient.</text>
</comment>
<dbReference type="HAMAP" id="MF_01351">
    <property type="entry name" value="NDH1_NuoI"/>
    <property type="match status" value="1"/>
</dbReference>
<evidence type="ECO:0000256" key="6">
    <source>
        <dbReference type="ARBA" id="ARBA00023004"/>
    </source>
</evidence>
<comment type="similarity">
    <text evidence="1 8">Belongs to the complex I 23 kDa subunit family.</text>
</comment>
<feature type="domain" description="4Fe-4S ferredoxin-type" evidence="9">
    <location>
        <begin position="50"/>
        <end position="79"/>
    </location>
</feature>
<keyword evidence="8" id="KW-0874">Quinone</keyword>
<evidence type="ECO:0000256" key="7">
    <source>
        <dbReference type="ARBA" id="ARBA00023014"/>
    </source>
</evidence>
<evidence type="ECO:0000256" key="4">
    <source>
        <dbReference type="ARBA" id="ARBA00022737"/>
    </source>
</evidence>
<comment type="catalytic activity">
    <reaction evidence="8">
        <text>a quinone + NADH + 5 H(+)(in) = a quinol + NAD(+) + 4 H(+)(out)</text>
        <dbReference type="Rhea" id="RHEA:57888"/>
        <dbReference type="ChEBI" id="CHEBI:15378"/>
        <dbReference type="ChEBI" id="CHEBI:24646"/>
        <dbReference type="ChEBI" id="CHEBI:57540"/>
        <dbReference type="ChEBI" id="CHEBI:57945"/>
        <dbReference type="ChEBI" id="CHEBI:132124"/>
    </reaction>
</comment>
<keyword evidence="5 8" id="KW-1278">Translocase</keyword>
<comment type="subunit">
    <text evidence="8">NDH-1 is composed of 14 different subunits. Subunits NuoA, H, J, K, L, M, N constitute the membrane sector of the complex.</text>
</comment>
<dbReference type="InterPro" id="IPR010226">
    <property type="entry name" value="NADH_quinone_OxRdtase_chainI"/>
</dbReference>
<dbReference type="Gene3D" id="3.30.70.3270">
    <property type="match status" value="1"/>
</dbReference>
<evidence type="ECO:0000256" key="5">
    <source>
        <dbReference type="ARBA" id="ARBA00022967"/>
    </source>
</evidence>
<evidence type="ECO:0000313" key="11">
    <source>
        <dbReference type="Proteomes" id="UP001157733"/>
    </source>
</evidence>
<keyword evidence="8" id="KW-0830">Ubiquinone</keyword>
<sequence length="165" mass="18802">MLQAVFNGAKNLLIGMGVTFRNMVSKPTTFSYPEVKRIMPERYRGRHFLNRDENGLEKCIGCSLCSINCPVGCIHVVAAENDPDHPVSPGERYAEVYEINLLRCIYCGFCEEACPVDAVVLREHYELADYDRKQYIATKEDLLVYPEPNEFRVNFLGNTSVVNKK</sequence>
<dbReference type="Pfam" id="PF12838">
    <property type="entry name" value="Fer4_7"/>
    <property type="match status" value="1"/>
</dbReference>
<dbReference type="InterPro" id="IPR017896">
    <property type="entry name" value="4Fe4S_Fe-S-bd"/>
</dbReference>
<evidence type="ECO:0000256" key="1">
    <source>
        <dbReference type="ARBA" id="ARBA00010277"/>
    </source>
</evidence>
<dbReference type="Proteomes" id="UP001157733">
    <property type="component" value="Chromosome"/>
</dbReference>
<keyword evidence="6 8" id="KW-0408">Iron</keyword>
<dbReference type="EMBL" id="OX336137">
    <property type="protein sequence ID" value="CAI2717839.1"/>
    <property type="molecule type" value="Genomic_DNA"/>
</dbReference>
<dbReference type="PANTHER" id="PTHR10849">
    <property type="entry name" value="NADH DEHYDROGENASE UBIQUINONE IRON-SULFUR PROTEIN 8, MITOCHONDRIAL"/>
    <property type="match status" value="1"/>
</dbReference>
<dbReference type="InterPro" id="IPR017900">
    <property type="entry name" value="4Fe4S_Fe_S_CS"/>
</dbReference>
<gene>
    <name evidence="8 10" type="primary">nuoI</name>
    <name evidence="10" type="ORF">NSPWAT_0980</name>
</gene>
<dbReference type="PROSITE" id="PS00198">
    <property type="entry name" value="4FE4S_FER_1"/>
    <property type="match status" value="1"/>
</dbReference>
<keyword evidence="11" id="KW-1185">Reference proteome</keyword>
<keyword evidence="8" id="KW-0520">NAD</keyword>
<dbReference type="PROSITE" id="PS51379">
    <property type="entry name" value="4FE4S_FER_2"/>
    <property type="match status" value="2"/>
</dbReference>
<accession>A0ABM9HCD9</accession>
<feature type="domain" description="4Fe-4S ferredoxin-type" evidence="9">
    <location>
        <begin position="95"/>
        <end position="124"/>
    </location>
</feature>
<feature type="binding site" evidence="8">
    <location>
        <position position="69"/>
    </location>
    <ligand>
        <name>[4Fe-4S] cluster</name>
        <dbReference type="ChEBI" id="CHEBI:49883"/>
        <label>2</label>
    </ligand>
</feature>
<feature type="binding site" evidence="8">
    <location>
        <position position="65"/>
    </location>
    <ligand>
        <name>[4Fe-4S] cluster</name>
        <dbReference type="ChEBI" id="CHEBI:49883"/>
        <label>1</label>
    </ligand>
</feature>
<dbReference type="NCBIfam" id="NF004537">
    <property type="entry name" value="PRK05888.1-3"/>
    <property type="match status" value="1"/>
</dbReference>
<evidence type="ECO:0000313" key="10">
    <source>
        <dbReference type="EMBL" id="CAI2717839.1"/>
    </source>
</evidence>
<proteinExistence type="inferred from homology"/>
<feature type="binding site" evidence="8">
    <location>
        <position position="114"/>
    </location>
    <ligand>
        <name>[4Fe-4S] cluster</name>
        <dbReference type="ChEBI" id="CHEBI:49883"/>
        <label>1</label>
    </ligand>
</feature>
<feature type="binding site" evidence="8">
    <location>
        <position position="62"/>
    </location>
    <ligand>
        <name>[4Fe-4S] cluster</name>
        <dbReference type="ChEBI" id="CHEBI:49883"/>
        <label>1</label>
    </ligand>
</feature>
<dbReference type="EC" id="7.1.1.-" evidence="8"/>
<name>A0ABM9HCD9_9BACT</name>
<keyword evidence="7 8" id="KW-0411">Iron-sulfur</keyword>
<keyword evidence="4" id="KW-0677">Repeat</keyword>
<dbReference type="RefSeq" id="WP_282010757.1">
    <property type="nucleotide sequence ID" value="NZ_OX336137.1"/>
</dbReference>
<keyword evidence="2 8" id="KW-0004">4Fe-4S</keyword>
<feature type="binding site" evidence="8">
    <location>
        <position position="104"/>
    </location>
    <ligand>
        <name>[4Fe-4S] cluster</name>
        <dbReference type="ChEBI" id="CHEBI:49883"/>
        <label>2</label>
    </ligand>
</feature>
<reference evidence="10 11" key="1">
    <citation type="submission" date="2022-09" db="EMBL/GenBank/DDBJ databases">
        <authorList>
            <person name="Kop L."/>
        </authorList>
    </citation>
    <scope>NUCLEOTIDE SEQUENCE [LARGE SCALE GENOMIC DNA]</scope>
    <source>
        <strain evidence="10 11">347</strain>
    </source>
</reference>